<proteinExistence type="predicted"/>
<evidence type="ECO:0000313" key="2">
    <source>
        <dbReference type="Proteomes" id="UP000507470"/>
    </source>
</evidence>
<evidence type="ECO:0000313" key="1">
    <source>
        <dbReference type="EMBL" id="CAC5362557.1"/>
    </source>
</evidence>
<reference evidence="1 2" key="1">
    <citation type="submission" date="2020-06" db="EMBL/GenBank/DDBJ databases">
        <authorList>
            <person name="Li R."/>
            <person name="Bekaert M."/>
        </authorList>
    </citation>
    <scope>NUCLEOTIDE SEQUENCE [LARGE SCALE GENOMIC DNA]</scope>
    <source>
        <strain evidence="2">wild</strain>
    </source>
</reference>
<organism evidence="1 2">
    <name type="scientific">Mytilus coruscus</name>
    <name type="common">Sea mussel</name>
    <dbReference type="NCBI Taxonomy" id="42192"/>
    <lineage>
        <taxon>Eukaryota</taxon>
        <taxon>Metazoa</taxon>
        <taxon>Spiralia</taxon>
        <taxon>Lophotrochozoa</taxon>
        <taxon>Mollusca</taxon>
        <taxon>Bivalvia</taxon>
        <taxon>Autobranchia</taxon>
        <taxon>Pteriomorphia</taxon>
        <taxon>Mytilida</taxon>
        <taxon>Mytiloidea</taxon>
        <taxon>Mytilidae</taxon>
        <taxon>Mytilinae</taxon>
        <taxon>Mytilus</taxon>
    </lineage>
</organism>
<sequence length="239" mass="27372">MQFYKKKLRSMQRELEASLRINKCQKIMELHEGNDAGFYSLVRKQRDPANTTTSSLTFNDISLNNDNLIRDAWMEYFQDLATPMDSENFDKEHFNLVENDIKHFTKTFNLNQLGACIGPIYFGIPTVADDVALISTDPYELQTMLNVQTDHANKLKYILSEQKSTILVYNDKLPKSWSLNGKSVTLSESAVHLGIERNITKNTGVKEVVTSVLLLQGKLFTLSWVLDCTIESIQKFLYT</sequence>
<keyword evidence="2" id="KW-1185">Reference proteome</keyword>
<name>A0A6J8A6W6_MYTCO</name>
<dbReference type="Proteomes" id="UP000507470">
    <property type="component" value="Unassembled WGS sequence"/>
</dbReference>
<dbReference type="EMBL" id="CACVKT020000743">
    <property type="protein sequence ID" value="CAC5362557.1"/>
    <property type="molecule type" value="Genomic_DNA"/>
</dbReference>
<gene>
    <name evidence="1" type="ORF">MCOR_4288</name>
</gene>
<accession>A0A6J8A6W6</accession>
<dbReference type="OrthoDB" id="425681at2759"/>
<protein>
    <submittedName>
        <fullName evidence="1">CAPZA</fullName>
    </submittedName>
</protein>
<dbReference type="AlphaFoldDB" id="A0A6J8A6W6"/>